<sequence>MAVISDAAKLNFVGLGLPSLHPPPSEEALTISDFDRRFLDHI</sequence>
<proteinExistence type="predicted"/>
<comment type="caution">
    <text evidence="1">The sequence shown here is derived from an EMBL/GenBank/DDBJ whole genome shotgun (WGS) entry which is preliminary data.</text>
</comment>
<evidence type="ECO:0000313" key="2">
    <source>
        <dbReference type="Proteomes" id="UP000694251"/>
    </source>
</evidence>
<dbReference type="AlphaFoldDB" id="A0A8T2BNY1"/>
<evidence type="ECO:0000313" key="1">
    <source>
        <dbReference type="EMBL" id="KAG7589087.1"/>
    </source>
</evidence>
<accession>A0A8T2BNY1</accession>
<gene>
    <name evidence="1" type="ORF">ISN44_As07g014040</name>
</gene>
<name>A0A8T2BNY1_ARASU</name>
<feature type="non-terminal residue" evidence="1">
    <location>
        <position position="1"/>
    </location>
</feature>
<dbReference type="EMBL" id="JAEFBJ010000007">
    <property type="protein sequence ID" value="KAG7589087.1"/>
    <property type="molecule type" value="Genomic_DNA"/>
</dbReference>
<dbReference type="Proteomes" id="UP000694251">
    <property type="component" value="Chromosome 7"/>
</dbReference>
<organism evidence="1 2">
    <name type="scientific">Arabidopsis suecica</name>
    <name type="common">Swedish thale-cress</name>
    <name type="synonym">Cardaminopsis suecica</name>
    <dbReference type="NCBI Taxonomy" id="45249"/>
    <lineage>
        <taxon>Eukaryota</taxon>
        <taxon>Viridiplantae</taxon>
        <taxon>Streptophyta</taxon>
        <taxon>Embryophyta</taxon>
        <taxon>Tracheophyta</taxon>
        <taxon>Spermatophyta</taxon>
        <taxon>Magnoliopsida</taxon>
        <taxon>eudicotyledons</taxon>
        <taxon>Gunneridae</taxon>
        <taxon>Pentapetalae</taxon>
        <taxon>rosids</taxon>
        <taxon>malvids</taxon>
        <taxon>Brassicales</taxon>
        <taxon>Brassicaceae</taxon>
        <taxon>Camelineae</taxon>
        <taxon>Arabidopsis</taxon>
    </lineage>
</organism>
<keyword evidence="2" id="KW-1185">Reference proteome</keyword>
<protein>
    <submittedName>
        <fullName evidence="1">Uncharacterized protein</fullName>
    </submittedName>
</protein>
<reference evidence="1 2" key="1">
    <citation type="submission" date="2020-12" db="EMBL/GenBank/DDBJ databases">
        <title>Concerted genomic and epigenomic changes stabilize Arabidopsis allopolyploids.</title>
        <authorList>
            <person name="Chen Z."/>
        </authorList>
    </citation>
    <scope>NUCLEOTIDE SEQUENCE [LARGE SCALE GENOMIC DNA]</scope>
    <source>
        <strain evidence="1">As9502</strain>
        <tissue evidence="1">Leaf</tissue>
    </source>
</reference>